<gene>
    <name evidence="4" type="ORF">OBRU01_12707</name>
</gene>
<dbReference type="STRING" id="104452.A0A0L7L9M5"/>
<evidence type="ECO:0000256" key="1">
    <source>
        <dbReference type="ARBA" id="ARBA00001971"/>
    </source>
</evidence>
<dbReference type="PANTHER" id="PTHR11465">
    <property type="entry name" value="CATALASE"/>
    <property type="match status" value="1"/>
</dbReference>
<name>A0A0L7L9M5_OPEBR</name>
<reference evidence="4 5" key="1">
    <citation type="journal article" date="2015" name="Genome Biol. Evol.">
        <title>The genome of winter moth (Operophtera brumata) provides a genomic perspective on sexual dimorphism and phenology.</title>
        <authorList>
            <person name="Derks M.F."/>
            <person name="Smit S."/>
            <person name="Salis L."/>
            <person name="Schijlen E."/>
            <person name="Bossers A."/>
            <person name="Mateman C."/>
            <person name="Pijl A.S."/>
            <person name="de Ridder D."/>
            <person name="Groenen M.A."/>
            <person name="Visser M.E."/>
            <person name="Megens H.J."/>
        </authorList>
    </citation>
    <scope>NUCLEOTIDE SEQUENCE [LARGE SCALE GENOMIC DNA]</scope>
    <source>
        <strain evidence="4">WM2013NL</strain>
        <tissue evidence="4">Head and thorax</tissue>
    </source>
</reference>
<dbReference type="Gene3D" id="2.40.180.10">
    <property type="entry name" value="Catalase core domain"/>
    <property type="match status" value="1"/>
</dbReference>
<comment type="caution">
    <text evidence="4">The sequence shown here is derived from an EMBL/GenBank/DDBJ whole genome shotgun (WGS) entry which is preliminary data.</text>
</comment>
<evidence type="ECO:0000256" key="2">
    <source>
        <dbReference type="ARBA" id="ARBA00012314"/>
    </source>
</evidence>
<dbReference type="GO" id="GO:0042744">
    <property type="term" value="P:hydrogen peroxide catabolic process"/>
    <property type="evidence" value="ECO:0007669"/>
    <property type="project" value="TreeGrafter"/>
</dbReference>
<accession>A0A0L7L9M5</accession>
<protein>
    <recommendedName>
        <fullName evidence="2">catalase</fullName>
        <ecNumber evidence="2">1.11.1.6</ecNumber>
    </recommendedName>
</protein>
<evidence type="ECO:0000313" key="5">
    <source>
        <dbReference type="Proteomes" id="UP000037510"/>
    </source>
</evidence>
<dbReference type="GO" id="GO:0005737">
    <property type="term" value="C:cytoplasm"/>
    <property type="evidence" value="ECO:0007669"/>
    <property type="project" value="TreeGrafter"/>
</dbReference>
<dbReference type="Proteomes" id="UP000037510">
    <property type="component" value="Unassembled WGS sequence"/>
</dbReference>
<dbReference type="PROSITE" id="PS51402">
    <property type="entry name" value="CATALASE_3"/>
    <property type="match status" value="1"/>
</dbReference>
<dbReference type="InterPro" id="IPR011614">
    <property type="entry name" value="Catalase_core"/>
</dbReference>
<dbReference type="GO" id="GO:0020037">
    <property type="term" value="F:heme binding"/>
    <property type="evidence" value="ECO:0007669"/>
    <property type="project" value="InterPro"/>
</dbReference>
<feature type="domain" description="Catalase core" evidence="3">
    <location>
        <begin position="1"/>
        <end position="220"/>
    </location>
</feature>
<comment type="cofactor">
    <cofactor evidence="1">
        <name>heme</name>
        <dbReference type="ChEBI" id="CHEBI:30413"/>
    </cofactor>
</comment>
<dbReference type="SMART" id="SM01060">
    <property type="entry name" value="Catalase"/>
    <property type="match status" value="1"/>
</dbReference>
<dbReference type="Pfam" id="PF00199">
    <property type="entry name" value="Catalase"/>
    <property type="match status" value="1"/>
</dbReference>
<evidence type="ECO:0000259" key="3">
    <source>
        <dbReference type="SMART" id="SM01060"/>
    </source>
</evidence>
<dbReference type="InterPro" id="IPR018028">
    <property type="entry name" value="Catalase"/>
</dbReference>
<keyword evidence="5" id="KW-1185">Reference proteome</keyword>
<dbReference type="GO" id="GO:0042542">
    <property type="term" value="P:response to hydrogen peroxide"/>
    <property type="evidence" value="ECO:0007669"/>
    <property type="project" value="TreeGrafter"/>
</dbReference>
<organism evidence="4 5">
    <name type="scientific">Operophtera brumata</name>
    <name type="common">Winter moth</name>
    <name type="synonym">Phalaena brumata</name>
    <dbReference type="NCBI Taxonomy" id="104452"/>
    <lineage>
        <taxon>Eukaryota</taxon>
        <taxon>Metazoa</taxon>
        <taxon>Ecdysozoa</taxon>
        <taxon>Arthropoda</taxon>
        <taxon>Hexapoda</taxon>
        <taxon>Insecta</taxon>
        <taxon>Pterygota</taxon>
        <taxon>Neoptera</taxon>
        <taxon>Endopterygota</taxon>
        <taxon>Lepidoptera</taxon>
        <taxon>Glossata</taxon>
        <taxon>Ditrysia</taxon>
        <taxon>Geometroidea</taxon>
        <taxon>Geometridae</taxon>
        <taxon>Larentiinae</taxon>
        <taxon>Operophtera</taxon>
    </lineage>
</organism>
<evidence type="ECO:0000313" key="4">
    <source>
        <dbReference type="EMBL" id="KOB72094.1"/>
    </source>
</evidence>
<dbReference type="GO" id="GO:0004096">
    <property type="term" value="F:catalase activity"/>
    <property type="evidence" value="ECO:0007669"/>
    <property type="project" value="UniProtKB-EC"/>
</dbReference>
<dbReference type="AlphaFoldDB" id="A0A0L7L9M5"/>
<proteinExistence type="predicted"/>
<dbReference type="EC" id="1.11.1.6" evidence="2"/>
<dbReference type="EMBL" id="JTDY01002108">
    <property type="protein sequence ID" value="KOB72094.1"/>
    <property type="molecule type" value="Genomic_DNA"/>
</dbReference>
<dbReference type="SUPFAM" id="SSF56634">
    <property type="entry name" value="Heme-dependent catalase-like"/>
    <property type="match status" value="1"/>
</dbReference>
<dbReference type="PANTHER" id="PTHR11465:SF23">
    <property type="entry name" value="CATALASE-2"/>
    <property type="match status" value="1"/>
</dbReference>
<dbReference type="InterPro" id="IPR020835">
    <property type="entry name" value="Catalase_sf"/>
</dbReference>
<sequence length="220" mass="25888">MVHAFKKNPRTYVGDPTMTWDFITLRPEIIHTFFWVQSDYGLPNGYRKMDAFPIHTYELSNKHGERHYVRFNFRTEQGLDNLTVAEAIRIQGTDLDFFNRDLYNAIERKEYPSWRVEIDIMTLEDIKHLDYDPFDVTILWKNGTYKRVQIGRVILNQTPENVFRDIEQGAFNPANLVPGIPGPIDVMSKGRRLFYLDSQNYRLGTNHNKINVNKPLYALA</sequence>
<dbReference type="PRINTS" id="PR00067">
    <property type="entry name" value="CATALASE"/>
</dbReference>